<organism evidence="2 3">
    <name type="scientific">Lactobacillus porci</name>
    <dbReference type="NCBI Taxonomy" id="2012477"/>
    <lineage>
        <taxon>Bacteria</taxon>
        <taxon>Bacillati</taxon>
        <taxon>Bacillota</taxon>
        <taxon>Bacilli</taxon>
        <taxon>Lactobacillales</taxon>
        <taxon>Lactobacillaceae</taxon>
        <taxon>Lactobacillus</taxon>
    </lineage>
</organism>
<feature type="domain" description="HTH cro/C1-type" evidence="1">
    <location>
        <begin position="28"/>
        <end position="81"/>
    </location>
</feature>
<dbReference type="CDD" id="cd00093">
    <property type="entry name" value="HTH_XRE"/>
    <property type="match status" value="1"/>
</dbReference>
<gene>
    <name evidence="2" type="ORF">FYJ62_07025</name>
</gene>
<sequence length="93" mass="10223">MATLKDYKATIDSVTETEMSILDSLTYLHAERLRRGITQKELADRIGMSQPQLAKIEKGTSLPSLKTMARYAAGLGLVVHLSFTPAGKRQSSK</sequence>
<dbReference type="RefSeq" id="WP_154549001.1">
    <property type="nucleotide sequence ID" value="NZ_JBKZBY010000001.1"/>
</dbReference>
<dbReference type="SUPFAM" id="SSF47413">
    <property type="entry name" value="lambda repressor-like DNA-binding domains"/>
    <property type="match status" value="1"/>
</dbReference>
<reference evidence="2 3" key="1">
    <citation type="submission" date="2019-08" db="EMBL/GenBank/DDBJ databases">
        <title>In-depth cultivation of the pig gut microbiome towards novel bacterial diversity and tailored functional studies.</title>
        <authorList>
            <person name="Wylensek D."/>
            <person name="Hitch T.C.A."/>
            <person name="Clavel T."/>
        </authorList>
    </citation>
    <scope>NUCLEOTIDE SEQUENCE [LARGE SCALE GENOMIC DNA]</scope>
    <source>
        <strain evidence="2 3">Bifido-178-WT-2B</strain>
    </source>
</reference>
<dbReference type="OrthoDB" id="2325690at2"/>
<dbReference type="PROSITE" id="PS50943">
    <property type="entry name" value="HTH_CROC1"/>
    <property type="match status" value="1"/>
</dbReference>
<dbReference type="InterPro" id="IPR010982">
    <property type="entry name" value="Lambda_DNA-bd_dom_sf"/>
</dbReference>
<comment type="caution">
    <text evidence="2">The sequence shown here is derived from an EMBL/GenBank/DDBJ whole genome shotgun (WGS) entry which is preliminary data.</text>
</comment>
<dbReference type="Pfam" id="PF01381">
    <property type="entry name" value="HTH_3"/>
    <property type="match status" value="1"/>
</dbReference>
<name>A0A6A8MF21_9LACO</name>
<protein>
    <submittedName>
        <fullName evidence="2">Helix-turn-helix transcriptional regulator</fullName>
    </submittedName>
</protein>
<proteinExistence type="predicted"/>
<dbReference type="GO" id="GO:0003677">
    <property type="term" value="F:DNA binding"/>
    <property type="evidence" value="ECO:0007669"/>
    <property type="project" value="InterPro"/>
</dbReference>
<dbReference type="Proteomes" id="UP000438120">
    <property type="component" value="Unassembled WGS sequence"/>
</dbReference>
<accession>A0A6A8MF21</accession>
<evidence type="ECO:0000313" key="3">
    <source>
        <dbReference type="Proteomes" id="UP000438120"/>
    </source>
</evidence>
<dbReference type="SMART" id="SM00530">
    <property type="entry name" value="HTH_XRE"/>
    <property type="match status" value="1"/>
</dbReference>
<evidence type="ECO:0000313" key="2">
    <source>
        <dbReference type="EMBL" id="MST87390.1"/>
    </source>
</evidence>
<dbReference type="Gene3D" id="1.10.260.40">
    <property type="entry name" value="lambda repressor-like DNA-binding domains"/>
    <property type="match status" value="1"/>
</dbReference>
<dbReference type="AlphaFoldDB" id="A0A6A8MF21"/>
<dbReference type="EMBL" id="VUMX01000018">
    <property type="protein sequence ID" value="MST87390.1"/>
    <property type="molecule type" value="Genomic_DNA"/>
</dbReference>
<dbReference type="InterPro" id="IPR001387">
    <property type="entry name" value="Cro/C1-type_HTH"/>
</dbReference>
<keyword evidence="3" id="KW-1185">Reference proteome</keyword>
<evidence type="ECO:0000259" key="1">
    <source>
        <dbReference type="PROSITE" id="PS50943"/>
    </source>
</evidence>